<evidence type="ECO:0000256" key="1">
    <source>
        <dbReference type="SAM" id="SignalP"/>
    </source>
</evidence>
<proteinExistence type="predicted"/>
<organism evidence="2 3">
    <name type="scientific">Demequina lignilytica</name>
    <dbReference type="NCBI Taxonomy" id="3051663"/>
    <lineage>
        <taxon>Bacteria</taxon>
        <taxon>Bacillati</taxon>
        <taxon>Actinomycetota</taxon>
        <taxon>Actinomycetes</taxon>
        <taxon>Micrococcales</taxon>
        <taxon>Demequinaceae</taxon>
        <taxon>Demequina</taxon>
    </lineage>
</organism>
<dbReference type="RefSeq" id="WP_301160487.1">
    <property type="nucleotide sequence ID" value="NZ_JAUHQB010000006.1"/>
</dbReference>
<reference evidence="2 3" key="1">
    <citation type="submission" date="2023-06" db="EMBL/GenBank/DDBJ databases">
        <title>SYSU T0a273.</title>
        <authorList>
            <person name="Gao L."/>
            <person name="Fang B.-Z."/>
            <person name="Li W.-J."/>
        </authorList>
    </citation>
    <scope>NUCLEOTIDE SEQUENCE [LARGE SCALE GENOMIC DNA]</scope>
    <source>
        <strain evidence="2 3">SYSU T0a273</strain>
    </source>
</reference>
<evidence type="ECO:0000313" key="3">
    <source>
        <dbReference type="Proteomes" id="UP001172756"/>
    </source>
</evidence>
<keyword evidence="1" id="KW-0732">Signal</keyword>
<evidence type="ECO:0008006" key="4">
    <source>
        <dbReference type="Google" id="ProtNLM"/>
    </source>
</evidence>
<gene>
    <name evidence="2" type="ORF">QQ002_09195</name>
</gene>
<dbReference type="Proteomes" id="UP001172756">
    <property type="component" value="Unassembled WGS sequence"/>
</dbReference>
<feature type="chain" id="PRO_5044186801" description="DUF4439 domain-containing protein" evidence="1">
    <location>
        <begin position="29"/>
        <end position="312"/>
    </location>
</feature>
<sequence>MTVWAERTVRWGAVAALAAAALSGCALRAETPPLERRTPLPEVVVRDDAAVREQAVVDAASDGSSTLAAVESVTAPVRLEVLGPVYVATPGATPSPTPVELSDAVLDARDGALAAAAATPDEELAVLLRATALGHSLALAAHFVVTPDGWPEMTDRLAGVASLGDALTPVGDAVVDADELAELAVVHDRAAFAYEVAAARAADDERTAWLERSALHRARAEALLAVPGVEDRRDDLYDVPPEAVADTDARIATARATETALGERYAALWASVGGPEDGWLCNAAYDAYAAAFALPGFGVADVPALPGVTAAS</sequence>
<dbReference type="AlphaFoldDB" id="A0AB35MJ59"/>
<protein>
    <recommendedName>
        <fullName evidence="4">DUF4439 domain-containing protein</fullName>
    </recommendedName>
</protein>
<accession>A0AB35MJ59</accession>
<dbReference type="EMBL" id="JAUHQB010000006">
    <property type="protein sequence ID" value="MDN4483708.1"/>
    <property type="molecule type" value="Genomic_DNA"/>
</dbReference>
<dbReference type="PROSITE" id="PS51257">
    <property type="entry name" value="PROKAR_LIPOPROTEIN"/>
    <property type="match status" value="1"/>
</dbReference>
<feature type="signal peptide" evidence="1">
    <location>
        <begin position="1"/>
        <end position="28"/>
    </location>
</feature>
<name>A0AB35MJ59_9MICO</name>
<comment type="caution">
    <text evidence="2">The sequence shown here is derived from an EMBL/GenBank/DDBJ whole genome shotgun (WGS) entry which is preliminary data.</text>
</comment>
<evidence type="ECO:0000313" key="2">
    <source>
        <dbReference type="EMBL" id="MDN4483708.1"/>
    </source>
</evidence>